<accession>A0A1H1S0R1</accession>
<keyword evidence="1 3" id="KW-0808">Transferase</keyword>
<dbReference type="GO" id="GO:0050518">
    <property type="term" value="F:2-C-methyl-D-erythritol 4-phosphate cytidylyltransferase activity"/>
    <property type="evidence" value="ECO:0007669"/>
    <property type="project" value="TreeGrafter"/>
</dbReference>
<dbReference type="Proteomes" id="UP000199103">
    <property type="component" value="Chromosome I"/>
</dbReference>
<dbReference type="Pfam" id="PF01128">
    <property type="entry name" value="IspD"/>
    <property type="match status" value="1"/>
</dbReference>
<dbReference type="CDD" id="cd02516">
    <property type="entry name" value="CDP-ME_synthetase"/>
    <property type="match status" value="1"/>
</dbReference>
<dbReference type="InterPro" id="IPR029044">
    <property type="entry name" value="Nucleotide-diphossugar_trans"/>
</dbReference>
<evidence type="ECO:0000313" key="4">
    <source>
        <dbReference type="Proteomes" id="UP000199103"/>
    </source>
</evidence>
<keyword evidence="4" id="KW-1185">Reference proteome</keyword>
<name>A0A1H1S0R1_9ACTN</name>
<sequence length="196" mass="20533">MIDSGCTELVVVAPAGWQDAFEQVVAPLAPIPSASVTVVAGGAERTHSVRNGLATIVRAGSPPPILLITDAARPLVPRAVVDRVLTAVVDGATAVVPAVPVTDTIRAYATDRHDESTMLDRSRLRAVQTPQGFATTALLEAYDRLGDEVVTDDAGVCERAGHQVRIVDGATESFKITFPSDLASAELLLAAKEEAR</sequence>
<dbReference type="EMBL" id="LT629772">
    <property type="protein sequence ID" value="SDS41600.1"/>
    <property type="molecule type" value="Genomic_DNA"/>
</dbReference>
<reference evidence="3 4" key="1">
    <citation type="submission" date="2016-10" db="EMBL/GenBank/DDBJ databases">
        <authorList>
            <person name="de Groot N.N."/>
        </authorList>
    </citation>
    <scope>NUCLEOTIDE SEQUENCE [LARGE SCALE GENOMIC DNA]</scope>
    <source>
        <strain evidence="3 4">DSM 21800</strain>
    </source>
</reference>
<proteinExistence type="predicted"/>
<dbReference type="AlphaFoldDB" id="A0A1H1S0R1"/>
<dbReference type="Gene3D" id="3.90.550.10">
    <property type="entry name" value="Spore Coat Polysaccharide Biosynthesis Protein SpsA, Chain A"/>
    <property type="match status" value="1"/>
</dbReference>
<gene>
    <name evidence="3" type="ORF">SAMN04489812_1840</name>
</gene>
<dbReference type="PANTHER" id="PTHR32125:SF4">
    <property type="entry name" value="2-C-METHYL-D-ERYTHRITOL 4-PHOSPHATE CYTIDYLYLTRANSFERASE, CHLOROPLASTIC"/>
    <property type="match status" value="1"/>
</dbReference>
<evidence type="ECO:0000256" key="1">
    <source>
        <dbReference type="ARBA" id="ARBA00022679"/>
    </source>
</evidence>
<keyword evidence="2 3" id="KW-0548">Nucleotidyltransferase</keyword>
<dbReference type="SUPFAM" id="SSF53448">
    <property type="entry name" value="Nucleotide-diphospho-sugar transferases"/>
    <property type="match status" value="1"/>
</dbReference>
<dbReference type="STRING" id="630515.SAMN04489812_1840"/>
<protein>
    <submittedName>
        <fullName evidence="3">2-C-methyl-D-erythritol 4-phosphate cytidylyltransferase</fullName>
    </submittedName>
</protein>
<organism evidence="3 4">
    <name type="scientific">Microlunatus soli</name>
    <dbReference type="NCBI Taxonomy" id="630515"/>
    <lineage>
        <taxon>Bacteria</taxon>
        <taxon>Bacillati</taxon>
        <taxon>Actinomycetota</taxon>
        <taxon>Actinomycetes</taxon>
        <taxon>Propionibacteriales</taxon>
        <taxon>Propionibacteriaceae</taxon>
        <taxon>Microlunatus</taxon>
    </lineage>
</organism>
<evidence type="ECO:0000313" key="3">
    <source>
        <dbReference type="EMBL" id="SDS41600.1"/>
    </source>
</evidence>
<evidence type="ECO:0000256" key="2">
    <source>
        <dbReference type="ARBA" id="ARBA00022695"/>
    </source>
</evidence>
<dbReference type="InterPro" id="IPR034683">
    <property type="entry name" value="IspD/TarI"/>
</dbReference>
<dbReference type="PANTHER" id="PTHR32125">
    <property type="entry name" value="2-C-METHYL-D-ERYTHRITOL 4-PHOSPHATE CYTIDYLYLTRANSFERASE, CHLOROPLASTIC"/>
    <property type="match status" value="1"/>
</dbReference>
<dbReference type="InterPro" id="IPR050088">
    <property type="entry name" value="IspD/TarI_cytidylyltransf_bact"/>
</dbReference>